<protein>
    <submittedName>
        <fullName evidence="6">DNA directed RNA polymerase, 7 kDa subunit</fullName>
    </submittedName>
</protein>
<dbReference type="GO" id="GO:0006351">
    <property type="term" value="P:DNA-templated transcription"/>
    <property type="evidence" value="ECO:0007669"/>
    <property type="project" value="InterPro"/>
</dbReference>
<name>A0A4Y1RK31_PRUDU</name>
<dbReference type="Pfam" id="PF03604">
    <property type="entry name" value="Zn_ribbon_RPAB4"/>
    <property type="match status" value="1"/>
</dbReference>
<dbReference type="Gene3D" id="2.20.28.30">
    <property type="entry name" value="RNA polymerase ii, chain L"/>
    <property type="match status" value="1"/>
</dbReference>
<keyword evidence="2" id="KW-0479">Metal-binding</keyword>
<dbReference type="PANTHER" id="PTHR12056:SF2">
    <property type="entry name" value="GEO11084P1"/>
    <property type="match status" value="1"/>
</dbReference>
<dbReference type="FunFam" id="2.20.28.30:FF:000002">
    <property type="entry name" value="DNA-directed RNA polymerases II, IV and V subunit 12"/>
    <property type="match status" value="1"/>
</dbReference>
<dbReference type="InterPro" id="IPR039747">
    <property type="entry name" value="RPABC4"/>
</dbReference>
<keyword evidence="4" id="KW-0539">Nucleus</keyword>
<dbReference type="GO" id="GO:0003677">
    <property type="term" value="F:DNA binding"/>
    <property type="evidence" value="ECO:0007669"/>
    <property type="project" value="InterPro"/>
</dbReference>
<dbReference type="PANTHER" id="PTHR12056">
    <property type="entry name" value="DNA-DIRECTED RNA POLYMERASES I, II, AND III"/>
    <property type="match status" value="1"/>
</dbReference>
<comment type="similarity">
    <text evidence="5">Belongs to the archaeal Rpo12/eukaryotic RPC10 RNA polymerase subunit family.</text>
</comment>
<reference evidence="6" key="1">
    <citation type="journal article" date="2019" name="Science">
        <title>Mutation of a bHLH transcription factor allowed almond domestication.</title>
        <authorList>
            <person name="Sanchez-Perez R."/>
            <person name="Pavan S."/>
            <person name="Mazzeo R."/>
            <person name="Moldovan C."/>
            <person name="Aiese Cigliano R."/>
            <person name="Del Cueto J."/>
            <person name="Ricciardi F."/>
            <person name="Lotti C."/>
            <person name="Ricciardi L."/>
            <person name="Dicenta F."/>
            <person name="Lopez-Marques R.L."/>
            <person name="Lindberg Moller B."/>
        </authorList>
    </citation>
    <scope>NUCLEOTIDE SEQUENCE</scope>
</reference>
<dbReference type="GO" id="GO:0005666">
    <property type="term" value="C:RNA polymerase III complex"/>
    <property type="evidence" value="ECO:0007669"/>
    <property type="project" value="TreeGrafter"/>
</dbReference>
<comment type="subcellular location">
    <subcellularLocation>
        <location evidence="1">Nucleus</location>
    </subcellularLocation>
</comment>
<proteinExistence type="inferred from homology"/>
<gene>
    <name evidence="6" type="ORF">Prudu_015330</name>
</gene>
<dbReference type="SMART" id="SM00659">
    <property type="entry name" value="RPOLCX"/>
    <property type="match status" value="1"/>
</dbReference>
<sequence length="72" mass="8485">MHIKALFERNLMDPQPEPVYYICGGTDFAFVVGENCGMEIPLKPNDVIQCRECGYRILYKKRTRRIVQYEAR</sequence>
<evidence type="ECO:0000256" key="3">
    <source>
        <dbReference type="ARBA" id="ARBA00022833"/>
    </source>
</evidence>
<evidence type="ECO:0000256" key="1">
    <source>
        <dbReference type="ARBA" id="ARBA00004123"/>
    </source>
</evidence>
<dbReference type="InterPro" id="IPR006591">
    <property type="entry name" value="RNAP_P/RPABC4"/>
</dbReference>
<keyword evidence="3" id="KW-0862">Zinc</keyword>
<evidence type="ECO:0000313" key="6">
    <source>
        <dbReference type="EMBL" id="BBH04248.1"/>
    </source>
</evidence>
<dbReference type="SUPFAM" id="SSF63393">
    <property type="entry name" value="RNA polymerase subunits"/>
    <property type="match status" value="1"/>
</dbReference>
<dbReference type="GO" id="GO:0003899">
    <property type="term" value="F:DNA-directed RNA polymerase activity"/>
    <property type="evidence" value="ECO:0007669"/>
    <property type="project" value="InterPro"/>
</dbReference>
<evidence type="ECO:0000256" key="5">
    <source>
        <dbReference type="ARBA" id="ARBA00025770"/>
    </source>
</evidence>
<evidence type="ECO:0000256" key="2">
    <source>
        <dbReference type="ARBA" id="ARBA00022723"/>
    </source>
</evidence>
<dbReference type="EMBL" id="AP019301">
    <property type="protein sequence ID" value="BBH04248.1"/>
    <property type="molecule type" value="Genomic_DNA"/>
</dbReference>
<organism evidence="6">
    <name type="scientific">Prunus dulcis</name>
    <name type="common">Almond</name>
    <name type="synonym">Amygdalus dulcis</name>
    <dbReference type="NCBI Taxonomy" id="3755"/>
    <lineage>
        <taxon>Eukaryota</taxon>
        <taxon>Viridiplantae</taxon>
        <taxon>Streptophyta</taxon>
        <taxon>Embryophyta</taxon>
        <taxon>Tracheophyta</taxon>
        <taxon>Spermatophyta</taxon>
        <taxon>Magnoliopsida</taxon>
        <taxon>eudicotyledons</taxon>
        <taxon>Gunneridae</taxon>
        <taxon>Pentapetalae</taxon>
        <taxon>rosids</taxon>
        <taxon>fabids</taxon>
        <taxon>Rosales</taxon>
        <taxon>Rosaceae</taxon>
        <taxon>Amygdaloideae</taxon>
        <taxon>Amygdaleae</taxon>
        <taxon>Prunus</taxon>
    </lineage>
</organism>
<dbReference type="GO" id="GO:0005736">
    <property type="term" value="C:RNA polymerase I complex"/>
    <property type="evidence" value="ECO:0007669"/>
    <property type="project" value="TreeGrafter"/>
</dbReference>
<dbReference type="GO" id="GO:0005665">
    <property type="term" value="C:RNA polymerase II, core complex"/>
    <property type="evidence" value="ECO:0007669"/>
    <property type="project" value="TreeGrafter"/>
</dbReference>
<evidence type="ECO:0000256" key="4">
    <source>
        <dbReference type="ARBA" id="ARBA00023242"/>
    </source>
</evidence>
<dbReference type="GO" id="GO:0008270">
    <property type="term" value="F:zinc ion binding"/>
    <property type="evidence" value="ECO:0007669"/>
    <property type="project" value="InterPro"/>
</dbReference>
<dbReference type="AlphaFoldDB" id="A0A4Y1RK31"/>
<accession>A0A4Y1RK31</accession>
<dbReference type="InterPro" id="IPR029040">
    <property type="entry name" value="RPABC4/Spt4"/>
</dbReference>